<proteinExistence type="predicted"/>
<keyword evidence="1" id="KW-0812">Transmembrane</keyword>
<dbReference type="AlphaFoldDB" id="A0A9D2JAN8"/>
<keyword evidence="1" id="KW-1133">Transmembrane helix</keyword>
<dbReference type="Pfam" id="PF11188">
    <property type="entry name" value="DUF2975"/>
    <property type="match status" value="1"/>
</dbReference>
<evidence type="ECO:0000313" key="3">
    <source>
        <dbReference type="Proteomes" id="UP000824048"/>
    </source>
</evidence>
<feature type="transmembrane region" description="Helical" evidence="1">
    <location>
        <begin position="115"/>
        <end position="138"/>
    </location>
</feature>
<name>A0A9D2JAN8_9FIRM</name>
<feature type="transmembrane region" description="Helical" evidence="1">
    <location>
        <begin position="17"/>
        <end position="40"/>
    </location>
</feature>
<reference evidence="2" key="1">
    <citation type="journal article" date="2021" name="PeerJ">
        <title>Extensive microbial diversity within the chicken gut microbiome revealed by metagenomics and culture.</title>
        <authorList>
            <person name="Gilroy R."/>
            <person name="Ravi A."/>
            <person name="Getino M."/>
            <person name="Pursley I."/>
            <person name="Horton D.L."/>
            <person name="Alikhan N.F."/>
            <person name="Baker D."/>
            <person name="Gharbi K."/>
            <person name="Hall N."/>
            <person name="Watson M."/>
            <person name="Adriaenssens E.M."/>
            <person name="Foster-Nyarko E."/>
            <person name="Jarju S."/>
            <person name="Secka A."/>
            <person name="Antonio M."/>
            <person name="Oren A."/>
            <person name="Chaudhuri R.R."/>
            <person name="La Ragione R."/>
            <person name="Hildebrand F."/>
            <person name="Pallen M.J."/>
        </authorList>
    </citation>
    <scope>NUCLEOTIDE SEQUENCE</scope>
    <source>
        <strain evidence="2">ChiSxjej1B13-11774</strain>
    </source>
</reference>
<reference evidence="2" key="2">
    <citation type="submission" date="2021-04" db="EMBL/GenBank/DDBJ databases">
        <authorList>
            <person name="Gilroy R."/>
        </authorList>
    </citation>
    <scope>NUCLEOTIDE SEQUENCE</scope>
    <source>
        <strain evidence="2">ChiSxjej1B13-11774</strain>
    </source>
</reference>
<dbReference type="Proteomes" id="UP000824048">
    <property type="component" value="Unassembled WGS sequence"/>
</dbReference>
<gene>
    <name evidence="2" type="ORF">H9811_09075</name>
</gene>
<feature type="transmembrane region" description="Helical" evidence="1">
    <location>
        <begin position="52"/>
        <end position="73"/>
    </location>
</feature>
<evidence type="ECO:0000313" key="2">
    <source>
        <dbReference type="EMBL" id="HIZ42698.1"/>
    </source>
</evidence>
<comment type="caution">
    <text evidence="2">The sequence shown here is derived from an EMBL/GenBank/DDBJ whole genome shotgun (WGS) entry which is preliminary data.</text>
</comment>
<organism evidence="2 3">
    <name type="scientific">Candidatus Gemmiger excrementigallinarum</name>
    <dbReference type="NCBI Taxonomy" id="2838609"/>
    <lineage>
        <taxon>Bacteria</taxon>
        <taxon>Bacillati</taxon>
        <taxon>Bacillota</taxon>
        <taxon>Clostridia</taxon>
        <taxon>Eubacteriales</taxon>
        <taxon>Gemmiger</taxon>
    </lineage>
</organism>
<accession>A0A9D2JAN8</accession>
<sequence>MKCWQWDDHKSITLTRYVVALAILGSAIMTVCGPWLVRWLMDTHPLNCTASWVEAALLVLGYLCAALAFWMLYNLYRFLQRLEQGQVFVPQTVQALRRISWCCTWAAVLCLPAGIVIYLPFVFLAVAAGFMALLVRVLKNAFAQAVRMKNELDYTI</sequence>
<dbReference type="InterPro" id="IPR021354">
    <property type="entry name" value="DUF2975"/>
</dbReference>
<protein>
    <submittedName>
        <fullName evidence="2">DUF2975 domain-containing protein</fullName>
    </submittedName>
</protein>
<keyword evidence="1" id="KW-0472">Membrane</keyword>
<dbReference type="EMBL" id="DXBP01000053">
    <property type="protein sequence ID" value="HIZ42698.1"/>
    <property type="molecule type" value="Genomic_DNA"/>
</dbReference>
<evidence type="ECO:0000256" key="1">
    <source>
        <dbReference type="SAM" id="Phobius"/>
    </source>
</evidence>